<reference evidence="1" key="2">
    <citation type="submission" date="2025-09" db="UniProtKB">
        <authorList>
            <consortium name="EnsemblPlants"/>
        </authorList>
    </citation>
    <scope>IDENTIFICATION</scope>
</reference>
<dbReference type="EnsemblPlants" id="AVESA.00010b.r2.1DG0160570.1">
    <property type="protein sequence ID" value="AVESA.00010b.r2.1DG0160570.1.CDS.1"/>
    <property type="gene ID" value="AVESA.00010b.r2.1DG0160570"/>
</dbReference>
<dbReference type="Proteomes" id="UP001732700">
    <property type="component" value="Chromosome 1D"/>
</dbReference>
<reference evidence="1" key="1">
    <citation type="submission" date="2021-05" db="EMBL/GenBank/DDBJ databases">
        <authorList>
            <person name="Scholz U."/>
            <person name="Mascher M."/>
            <person name="Fiebig A."/>
        </authorList>
    </citation>
    <scope>NUCLEOTIDE SEQUENCE [LARGE SCALE GENOMIC DNA]</scope>
</reference>
<keyword evidence="2" id="KW-1185">Reference proteome</keyword>
<sequence length="191" mass="20477">MRMAQMAAGRAHAALGARGVLSGRQRFLPSPDATTAAATVRFSTRRARGSRVVLCLAPGGGGERDEPAGSPWDGRLVDEGMDTLRRRIRQVRAESDPEEDEDQDEDGDVEDYGLLPGEWTELERRHHGSYVAGVRDVADILLALLLRARPGLGVGVLALLLLAVPATVLLVSAELIRALHSISAALLNGRM</sequence>
<organism evidence="1 2">
    <name type="scientific">Avena sativa</name>
    <name type="common">Oat</name>
    <dbReference type="NCBI Taxonomy" id="4498"/>
    <lineage>
        <taxon>Eukaryota</taxon>
        <taxon>Viridiplantae</taxon>
        <taxon>Streptophyta</taxon>
        <taxon>Embryophyta</taxon>
        <taxon>Tracheophyta</taxon>
        <taxon>Spermatophyta</taxon>
        <taxon>Magnoliopsida</taxon>
        <taxon>Liliopsida</taxon>
        <taxon>Poales</taxon>
        <taxon>Poaceae</taxon>
        <taxon>BOP clade</taxon>
        <taxon>Pooideae</taxon>
        <taxon>Poodae</taxon>
        <taxon>Poeae</taxon>
        <taxon>Poeae Chloroplast Group 1 (Aveneae type)</taxon>
        <taxon>Aveninae</taxon>
        <taxon>Avena</taxon>
    </lineage>
</organism>
<protein>
    <submittedName>
        <fullName evidence="1">Uncharacterized protein</fullName>
    </submittedName>
</protein>
<evidence type="ECO:0000313" key="2">
    <source>
        <dbReference type="Proteomes" id="UP001732700"/>
    </source>
</evidence>
<accession>A0ACD5U0V5</accession>
<proteinExistence type="predicted"/>
<name>A0ACD5U0V5_AVESA</name>
<evidence type="ECO:0000313" key="1">
    <source>
        <dbReference type="EnsemblPlants" id="AVESA.00010b.r2.1DG0160570.1.CDS.1"/>
    </source>
</evidence>